<dbReference type="InParanoid" id="A0A2H3EM07"/>
<organism evidence="1 2">
    <name type="scientific">Armillaria gallica</name>
    <name type="common">Bulbous honey fungus</name>
    <name type="synonym">Armillaria bulbosa</name>
    <dbReference type="NCBI Taxonomy" id="47427"/>
    <lineage>
        <taxon>Eukaryota</taxon>
        <taxon>Fungi</taxon>
        <taxon>Dikarya</taxon>
        <taxon>Basidiomycota</taxon>
        <taxon>Agaricomycotina</taxon>
        <taxon>Agaricomycetes</taxon>
        <taxon>Agaricomycetidae</taxon>
        <taxon>Agaricales</taxon>
        <taxon>Marasmiineae</taxon>
        <taxon>Physalacriaceae</taxon>
        <taxon>Armillaria</taxon>
    </lineage>
</organism>
<accession>A0A2H3EM07</accession>
<sequence length="153" mass="17055">MTVTHTFSMDIEPRGHAKEEVGTRKRSACGSQRLDLPLCCRMSRRLGTAPVCSALPEYIVLPCPWIKGLAAFPSYSFTSSQISFKSHVFSPFTFDSGEKIATNGKEMCCEGAGTGKDENCIPFDSSCHRRPQNDMLTEKVQPLRYRRVDVLVT</sequence>
<dbReference type="EMBL" id="KZ293644">
    <property type="protein sequence ID" value="PBL04213.1"/>
    <property type="molecule type" value="Genomic_DNA"/>
</dbReference>
<reference evidence="2" key="1">
    <citation type="journal article" date="2017" name="Nat. Ecol. Evol.">
        <title>Genome expansion and lineage-specific genetic innovations in the forest pathogenic fungi Armillaria.</title>
        <authorList>
            <person name="Sipos G."/>
            <person name="Prasanna A.N."/>
            <person name="Walter M.C."/>
            <person name="O'Connor E."/>
            <person name="Balint B."/>
            <person name="Krizsan K."/>
            <person name="Kiss B."/>
            <person name="Hess J."/>
            <person name="Varga T."/>
            <person name="Slot J."/>
            <person name="Riley R."/>
            <person name="Boka B."/>
            <person name="Rigling D."/>
            <person name="Barry K."/>
            <person name="Lee J."/>
            <person name="Mihaltcheva S."/>
            <person name="LaButti K."/>
            <person name="Lipzen A."/>
            <person name="Waldron R."/>
            <person name="Moloney N.M."/>
            <person name="Sperisen C."/>
            <person name="Kredics L."/>
            <person name="Vagvoelgyi C."/>
            <person name="Patrignani A."/>
            <person name="Fitzpatrick D."/>
            <person name="Nagy I."/>
            <person name="Doyle S."/>
            <person name="Anderson J.B."/>
            <person name="Grigoriev I.V."/>
            <person name="Gueldener U."/>
            <person name="Muensterkoetter M."/>
            <person name="Nagy L.G."/>
        </authorList>
    </citation>
    <scope>NUCLEOTIDE SEQUENCE [LARGE SCALE GENOMIC DNA]</scope>
    <source>
        <strain evidence="2">Ar21-2</strain>
    </source>
</reference>
<proteinExistence type="predicted"/>
<dbReference type="AlphaFoldDB" id="A0A2H3EM07"/>
<evidence type="ECO:0000313" key="1">
    <source>
        <dbReference type="EMBL" id="PBL04213.1"/>
    </source>
</evidence>
<keyword evidence="2" id="KW-1185">Reference proteome</keyword>
<name>A0A2H3EM07_ARMGA</name>
<dbReference type="Proteomes" id="UP000217790">
    <property type="component" value="Unassembled WGS sequence"/>
</dbReference>
<gene>
    <name evidence="1" type="ORF">ARMGADRAFT_46077</name>
</gene>
<protein>
    <submittedName>
        <fullName evidence="1">Uncharacterized protein</fullName>
    </submittedName>
</protein>
<evidence type="ECO:0000313" key="2">
    <source>
        <dbReference type="Proteomes" id="UP000217790"/>
    </source>
</evidence>